<keyword evidence="1" id="KW-0812">Transmembrane</keyword>
<name>A0AAW2C8R2_9ROSI</name>
<evidence type="ECO:0000256" key="1">
    <source>
        <dbReference type="SAM" id="Phobius"/>
    </source>
</evidence>
<comment type="caution">
    <text evidence="2">The sequence shown here is derived from an EMBL/GenBank/DDBJ whole genome shotgun (WGS) entry which is preliminary data.</text>
</comment>
<feature type="transmembrane region" description="Helical" evidence="1">
    <location>
        <begin position="12"/>
        <end position="29"/>
    </location>
</feature>
<keyword evidence="3" id="KW-1185">Reference proteome</keyword>
<proteinExistence type="predicted"/>
<evidence type="ECO:0000313" key="2">
    <source>
        <dbReference type="EMBL" id="KAK9994614.1"/>
    </source>
</evidence>
<dbReference type="Proteomes" id="UP001459277">
    <property type="component" value="Unassembled WGS sequence"/>
</dbReference>
<feature type="transmembrane region" description="Helical" evidence="1">
    <location>
        <begin position="73"/>
        <end position="96"/>
    </location>
</feature>
<sequence>MYWVVELATYWGVVEIVLVFGLLKIRIVMLKEGLCLSMSLPSSTMEIRWPLPGKGYRTKAFSMFTEKRRMARGGFLTMCDCVWLIYNYTIVIILRIDVYVAVFKDFCLL</sequence>
<dbReference type="EMBL" id="JAZDWU010000008">
    <property type="protein sequence ID" value="KAK9994614.1"/>
    <property type="molecule type" value="Genomic_DNA"/>
</dbReference>
<keyword evidence="1" id="KW-0472">Membrane</keyword>
<organism evidence="2 3">
    <name type="scientific">Lithocarpus litseifolius</name>
    <dbReference type="NCBI Taxonomy" id="425828"/>
    <lineage>
        <taxon>Eukaryota</taxon>
        <taxon>Viridiplantae</taxon>
        <taxon>Streptophyta</taxon>
        <taxon>Embryophyta</taxon>
        <taxon>Tracheophyta</taxon>
        <taxon>Spermatophyta</taxon>
        <taxon>Magnoliopsida</taxon>
        <taxon>eudicotyledons</taxon>
        <taxon>Gunneridae</taxon>
        <taxon>Pentapetalae</taxon>
        <taxon>rosids</taxon>
        <taxon>fabids</taxon>
        <taxon>Fagales</taxon>
        <taxon>Fagaceae</taxon>
        <taxon>Lithocarpus</taxon>
    </lineage>
</organism>
<keyword evidence="1" id="KW-1133">Transmembrane helix</keyword>
<dbReference type="AlphaFoldDB" id="A0AAW2C8R2"/>
<reference evidence="2 3" key="1">
    <citation type="submission" date="2024-01" db="EMBL/GenBank/DDBJ databases">
        <title>A telomere-to-telomere, gap-free genome of sweet tea (Lithocarpus litseifolius).</title>
        <authorList>
            <person name="Zhou J."/>
        </authorList>
    </citation>
    <scope>NUCLEOTIDE SEQUENCE [LARGE SCALE GENOMIC DNA]</scope>
    <source>
        <strain evidence="2">Zhou-2022a</strain>
        <tissue evidence="2">Leaf</tissue>
    </source>
</reference>
<evidence type="ECO:0008006" key="4">
    <source>
        <dbReference type="Google" id="ProtNLM"/>
    </source>
</evidence>
<accession>A0AAW2C8R2</accession>
<protein>
    <recommendedName>
        <fullName evidence="4">Transmembrane protein</fullName>
    </recommendedName>
</protein>
<gene>
    <name evidence="2" type="ORF">SO802_024317</name>
</gene>
<evidence type="ECO:0000313" key="3">
    <source>
        <dbReference type="Proteomes" id="UP001459277"/>
    </source>
</evidence>